<dbReference type="GO" id="GO:0031418">
    <property type="term" value="F:L-ascorbic acid binding"/>
    <property type="evidence" value="ECO:0007669"/>
    <property type="project" value="UniProtKB-KW"/>
</dbReference>
<keyword evidence="10" id="KW-0560">Oxidoreductase</keyword>
<evidence type="ECO:0000256" key="12">
    <source>
        <dbReference type="ARBA" id="ARBA00023180"/>
    </source>
</evidence>
<keyword evidence="6" id="KW-0479">Metal-binding</keyword>
<keyword evidence="8" id="KW-0847">Vitamin C</keyword>
<evidence type="ECO:0000256" key="10">
    <source>
        <dbReference type="ARBA" id="ARBA00023002"/>
    </source>
</evidence>
<dbReference type="OrthoDB" id="420380at2759"/>
<reference evidence="17" key="1">
    <citation type="submission" date="2025-08" db="UniProtKB">
        <authorList>
            <consortium name="RefSeq"/>
        </authorList>
    </citation>
    <scope>IDENTIFICATION</scope>
    <source>
        <strain evidence="17">11010-0011.00</strain>
        <tissue evidence="17">Whole body</tissue>
    </source>
</reference>
<dbReference type="GeneID" id="115620267"/>
<evidence type="ECO:0000313" key="16">
    <source>
        <dbReference type="Proteomes" id="UP000504634"/>
    </source>
</evidence>
<keyword evidence="11" id="KW-0408">Iron</keyword>
<comment type="cofactor">
    <cofactor evidence="1">
        <name>L-ascorbate</name>
        <dbReference type="ChEBI" id="CHEBI:38290"/>
    </cofactor>
</comment>
<evidence type="ECO:0000256" key="9">
    <source>
        <dbReference type="ARBA" id="ARBA00022964"/>
    </source>
</evidence>
<evidence type="ECO:0000256" key="2">
    <source>
        <dbReference type="ARBA" id="ARBA00002035"/>
    </source>
</evidence>
<evidence type="ECO:0000256" key="5">
    <source>
        <dbReference type="ARBA" id="ARBA00012269"/>
    </source>
</evidence>
<sequence length="547" mass="62423">MLPTGQIFVLRVSAVLLLLVGNLAAAEFYSSIHEMTKVFGYEQRLLLHMQKFIADNESKLDFLKARLIEFERERDEAASEGVAYFQSPLNKFVLTKRLTLDWQRVENLMSTETGSMALGRLHKLRRNKRMPSSGEVAGAIDGLLRLQYIYRLPTKDIAAGILDGVPYGTELDAQLCLDIGRQALQDRKTLLAHSWALEARQRLNEESLELQPQILALLVETKVELEDFQGANSTYHELIELQPASEQHAKNYETFMQANKDKLSQSKNITDEHDPVPEDFTGLPDDILYRYTCSGHIRPPPAEFRDLRCGFMSETHPFLILAPLKVEELQREPLLVVYHDVIYQGEIDIIKNLTKNRFERAQVMGDNTSVVSTVRTSQFQFMPKTTHKVLQTIDERVADMTNLNMDYAEDHQFSNYGVGGHYAQHFDYFLPPAFETNQVSPVEWGNRIATVLFYLSDVAQGGGTAFPRLKQLLMPKKGSAAFWYNLHASGAPNEQTLHGACPIIVGSKWVQNRWIREYIQGDKRPCEVWDDSLASYSQIKNLKHKLQ</sequence>
<feature type="coiled-coil region" evidence="13">
    <location>
        <begin position="53"/>
        <end position="80"/>
    </location>
</feature>
<feature type="domain" description="Fe2OG dioxygenase" evidence="15">
    <location>
        <begin position="407"/>
        <end position="517"/>
    </location>
</feature>
<dbReference type="PROSITE" id="PS51471">
    <property type="entry name" value="FE2OG_OXY"/>
    <property type="match status" value="1"/>
</dbReference>
<feature type="chain" id="PRO_5026671689" description="procollagen-proline 4-dioxygenase" evidence="14">
    <location>
        <begin position="26"/>
        <end position="547"/>
    </location>
</feature>
<dbReference type="AlphaFoldDB" id="A0A6J2SXI3"/>
<evidence type="ECO:0000256" key="11">
    <source>
        <dbReference type="ARBA" id="ARBA00023004"/>
    </source>
</evidence>
<accession>A0A6J2SXI3</accession>
<dbReference type="FunFam" id="2.60.120.620:FF:000011">
    <property type="entry name" value="Prolyl alpha subunit"/>
    <property type="match status" value="1"/>
</dbReference>
<dbReference type="SMART" id="SM00702">
    <property type="entry name" value="P4Hc"/>
    <property type="match status" value="1"/>
</dbReference>
<dbReference type="Pfam" id="PF13640">
    <property type="entry name" value="2OG-FeII_Oxy_3"/>
    <property type="match status" value="1"/>
</dbReference>
<keyword evidence="14" id="KW-0732">Signal</keyword>
<dbReference type="PANTHER" id="PTHR10869:SF244">
    <property type="entry name" value="PROLYL 4-HYDROXYLASE SUBUNIT ALPHA-2"/>
    <property type="match status" value="1"/>
</dbReference>
<keyword evidence="12" id="KW-0325">Glycoprotein</keyword>
<gene>
    <name evidence="17" type="primary">LOC115620267</name>
</gene>
<comment type="subcellular location">
    <subcellularLocation>
        <location evidence="3">Endoplasmic reticulum lumen</location>
    </subcellularLocation>
</comment>
<keyword evidence="7" id="KW-0256">Endoplasmic reticulum</keyword>
<evidence type="ECO:0000256" key="7">
    <source>
        <dbReference type="ARBA" id="ARBA00022824"/>
    </source>
</evidence>
<evidence type="ECO:0000256" key="14">
    <source>
        <dbReference type="SAM" id="SignalP"/>
    </source>
</evidence>
<dbReference type="InterPro" id="IPR006620">
    <property type="entry name" value="Pro_4_hyd_alph"/>
</dbReference>
<proteinExistence type="inferred from homology"/>
<dbReference type="GO" id="GO:0004656">
    <property type="term" value="F:procollagen-proline 4-dioxygenase activity"/>
    <property type="evidence" value="ECO:0007669"/>
    <property type="project" value="UniProtKB-EC"/>
</dbReference>
<dbReference type="InterPro" id="IPR045054">
    <property type="entry name" value="P4HA-like"/>
</dbReference>
<keyword evidence="9" id="KW-0223">Dioxygenase</keyword>
<evidence type="ECO:0000256" key="13">
    <source>
        <dbReference type="SAM" id="Coils"/>
    </source>
</evidence>
<dbReference type="InterPro" id="IPR011990">
    <property type="entry name" value="TPR-like_helical_dom_sf"/>
</dbReference>
<feature type="signal peptide" evidence="14">
    <location>
        <begin position="1"/>
        <end position="25"/>
    </location>
</feature>
<dbReference type="Proteomes" id="UP000504634">
    <property type="component" value="Unplaced"/>
</dbReference>
<dbReference type="GO" id="GO:0005788">
    <property type="term" value="C:endoplasmic reticulum lumen"/>
    <property type="evidence" value="ECO:0007669"/>
    <property type="project" value="UniProtKB-SubCell"/>
</dbReference>
<protein>
    <recommendedName>
        <fullName evidence="5">procollagen-proline 4-dioxygenase</fullName>
        <ecNumber evidence="5">1.14.11.2</ecNumber>
    </recommendedName>
</protein>
<keyword evidence="16" id="KW-1185">Reference proteome</keyword>
<dbReference type="Gene3D" id="2.60.120.620">
    <property type="entry name" value="q2cbj1_9rhob like domain"/>
    <property type="match status" value="1"/>
</dbReference>
<evidence type="ECO:0000259" key="15">
    <source>
        <dbReference type="PROSITE" id="PS51471"/>
    </source>
</evidence>
<dbReference type="Gene3D" id="6.10.140.1460">
    <property type="match status" value="1"/>
</dbReference>
<dbReference type="GO" id="GO:0005506">
    <property type="term" value="F:iron ion binding"/>
    <property type="evidence" value="ECO:0007669"/>
    <property type="project" value="InterPro"/>
</dbReference>
<evidence type="ECO:0000256" key="3">
    <source>
        <dbReference type="ARBA" id="ARBA00004319"/>
    </source>
</evidence>
<comment type="function">
    <text evidence="2">Catalyzes the post-translational formation of 4-hydroxyproline in -Xaa-Pro-Gly- sequences in collagens and other proteins.</text>
</comment>
<dbReference type="Pfam" id="PF08336">
    <property type="entry name" value="P4Ha_N"/>
    <property type="match status" value="1"/>
</dbReference>
<evidence type="ECO:0000256" key="6">
    <source>
        <dbReference type="ARBA" id="ARBA00022723"/>
    </source>
</evidence>
<name>A0A6J2SXI3_DROLE</name>
<organism evidence="16 17">
    <name type="scientific">Drosophila lebanonensis</name>
    <name type="common">Fruit fly</name>
    <name type="synonym">Scaptodrosophila lebanonensis</name>
    <dbReference type="NCBI Taxonomy" id="7225"/>
    <lineage>
        <taxon>Eukaryota</taxon>
        <taxon>Metazoa</taxon>
        <taxon>Ecdysozoa</taxon>
        <taxon>Arthropoda</taxon>
        <taxon>Hexapoda</taxon>
        <taxon>Insecta</taxon>
        <taxon>Pterygota</taxon>
        <taxon>Neoptera</taxon>
        <taxon>Endopterygota</taxon>
        <taxon>Diptera</taxon>
        <taxon>Brachycera</taxon>
        <taxon>Muscomorpha</taxon>
        <taxon>Ephydroidea</taxon>
        <taxon>Drosophilidae</taxon>
        <taxon>Scaptodrosophila</taxon>
    </lineage>
</organism>
<comment type="similarity">
    <text evidence="4">Belongs to the P4HA family.</text>
</comment>
<evidence type="ECO:0000256" key="8">
    <source>
        <dbReference type="ARBA" id="ARBA00022896"/>
    </source>
</evidence>
<evidence type="ECO:0000256" key="4">
    <source>
        <dbReference type="ARBA" id="ARBA00006511"/>
    </source>
</evidence>
<dbReference type="InterPro" id="IPR013547">
    <property type="entry name" value="P4H_N"/>
</dbReference>
<dbReference type="InterPro" id="IPR044862">
    <property type="entry name" value="Pro_4_hyd_alph_FE2OG_OXY"/>
</dbReference>
<dbReference type="Gene3D" id="1.25.40.10">
    <property type="entry name" value="Tetratricopeptide repeat domain"/>
    <property type="match status" value="1"/>
</dbReference>
<dbReference type="InterPro" id="IPR005123">
    <property type="entry name" value="Oxoglu/Fe-dep_dioxygenase_dom"/>
</dbReference>
<evidence type="ECO:0000256" key="1">
    <source>
        <dbReference type="ARBA" id="ARBA00001961"/>
    </source>
</evidence>
<evidence type="ECO:0000313" key="17">
    <source>
        <dbReference type="RefSeq" id="XP_030369286.1"/>
    </source>
</evidence>
<dbReference type="PANTHER" id="PTHR10869">
    <property type="entry name" value="PROLYL 4-HYDROXYLASE ALPHA SUBUNIT"/>
    <property type="match status" value="1"/>
</dbReference>
<keyword evidence="13" id="KW-0175">Coiled coil</keyword>
<dbReference type="RefSeq" id="XP_030369286.1">
    <property type="nucleotide sequence ID" value="XM_030513426.1"/>
</dbReference>
<dbReference type="EC" id="1.14.11.2" evidence="5"/>